<feature type="compositionally biased region" description="Low complexity" evidence="12">
    <location>
        <begin position="972"/>
        <end position="986"/>
    </location>
</feature>
<feature type="region of interest" description="Disordered" evidence="12">
    <location>
        <begin position="595"/>
        <end position="850"/>
    </location>
</feature>
<evidence type="ECO:0000256" key="8">
    <source>
        <dbReference type="ARBA" id="ARBA00023125"/>
    </source>
</evidence>
<comment type="similarity">
    <text evidence="3">Belongs to the maelstrom family.</text>
</comment>
<feature type="region of interest" description="Disordered" evidence="12">
    <location>
        <begin position="328"/>
        <end position="360"/>
    </location>
</feature>
<keyword evidence="9" id="KW-0943">RNA-mediated gene silencing</keyword>
<evidence type="ECO:0000256" key="11">
    <source>
        <dbReference type="ARBA" id="ARBA00023242"/>
    </source>
</evidence>
<evidence type="ECO:0000256" key="12">
    <source>
        <dbReference type="SAM" id="MobiDB-lite"/>
    </source>
</evidence>
<dbReference type="GO" id="GO:0060964">
    <property type="term" value="P:regulation of miRNA-mediated gene silencing"/>
    <property type="evidence" value="ECO:0007669"/>
    <property type="project" value="InterPro"/>
</dbReference>
<evidence type="ECO:0000256" key="5">
    <source>
        <dbReference type="ARBA" id="ARBA00022491"/>
    </source>
</evidence>
<dbReference type="GO" id="GO:0043186">
    <property type="term" value="C:P granule"/>
    <property type="evidence" value="ECO:0007669"/>
    <property type="project" value="TreeGrafter"/>
</dbReference>
<gene>
    <name evidence="15" type="primary">LOC115632203</name>
</gene>
<evidence type="ECO:0000256" key="9">
    <source>
        <dbReference type="ARBA" id="ARBA00023158"/>
    </source>
</evidence>
<protein>
    <submittedName>
        <fullName evidence="15">Uncharacterized protein LOC115632203</fullName>
    </submittedName>
</protein>
<sequence>MDSAIKFHNNGFMLHTNERRGRQKHECIKKAGKNWVIIDSKEQKGYHKTTQSAQQGSEDLCQHACADAEIIKEPRFNAFKHRKMQRHIEQIVRSSVKRSEIESRSYFFVMVNYFTKARNWDVYTPAEIAVSQFSLREGVQRIYHTLVNPGANLYGAKFQTQQHANLTHRLPVPPKALGEVKLEKIYNDLVEFVCGNLKNEDEMPPVFTMAKDIPIVTSVLNFISSGLRSKLKVYSLEYLFFIMKEATCEAGGLPAPKDIYITNALMKVDTYEHQSNIGCKYHAKRNLSKYCAKSYVTRWGFMFANYMCHDLGIKLHTNRHMPSNLKTTIGKPANEVDGVESRPEPKPANEVDAVESRPEPKPVQLEIIPSNSNTNPENEIENEQHEDPLIQIKIDDIKSEPPDDIDNIFSADIWEAFEDLEKFIQQEDALQNEIQSPAFSVSVKETNKEEIIFTRRPNRETKIEISASVDESVSTEVQEEETEEEPNELEFLATETFIMHKEEKDKVTLGTASSEPKTNLTKSPIVCIEIEEDMSAVETNLSNSLNKESTISPVTSLQSMDKGRTCYRKGTPPIGNRKNSICSISSDDRSTLLRRSISPYNDEIRQRKSSTPKRNGYHRGRSNSRVHSRLYKYDGRLVSPRHKQEHRARSRGSARTRRSRSTSLRRCRPLKYHSRSRSCSNSLNRKSISRRRPCSFRGRSSSEESDNITKIGNVSPCRRISVRRNHRHHDHSRSRDRSNSLKRRILERRQYRHRSRSSFEKHGGETENGSISTRRSAVRRNQRYHDHSRSRSRSNSRKKRILERTRYRHRSRSSFEKHGGKTENGNVSTRSVVKRNQRYQEHSRSKSRSISSFEENGYILINSIDLSRRNQQSRERYRRRRSSSDSLSRRSISRPRQYRYRSRSRESGRIYNNRNVSPNRRDYHRQLKSREHSPYSYRQSIKYLTDNRTEMNLCRRQSRSISPKGCVTKQLSQNYQSRSTSNSSSNEIVPKTESTEKNKEIQPNSSKGNLQLGDQNIEPGEYAYNESMNPALQGYGVSQPIHAAQYTQTSYSTSHHLTYISYQSTLDYKPQQMLNDPLNLRHRLGPRTSLKDQDLRLRLLKQNEYITPLPNQTDVYFPNPQNQLHPSIWGFNPGQYSGVQYGYCYFP</sequence>
<evidence type="ECO:0000256" key="1">
    <source>
        <dbReference type="ARBA" id="ARBA00004123"/>
    </source>
</evidence>
<feature type="region of interest" description="Disordered" evidence="12">
    <location>
        <begin position="956"/>
        <end position="1022"/>
    </location>
</feature>
<evidence type="ECO:0000313" key="15">
    <source>
        <dbReference type="RefSeq" id="XP_030385112.1"/>
    </source>
</evidence>
<feature type="compositionally biased region" description="Basic residues" evidence="12">
    <location>
        <begin position="790"/>
        <end position="812"/>
    </location>
</feature>
<feature type="compositionally biased region" description="Polar residues" evidence="12">
    <location>
        <begin position="1001"/>
        <end position="1014"/>
    </location>
</feature>
<evidence type="ECO:0000259" key="13">
    <source>
        <dbReference type="Pfam" id="PF13017"/>
    </source>
</evidence>
<dbReference type="PANTHER" id="PTHR21358">
    <property type="entry name" value="PROTEIN MAELSTROM HOMOLOG"/>
    <property type="match status" value="1"/>
</dbReference>
<feature type="compositionally biased region" description="Basic residues" evidence="12">
    <location>
        <begin position="891"/>
        <end position="902"/>
    </location>
</feature>
<name>A0A6J2UDB3_DROLE</name>
<dbReference type="GO" id="GO:0045892">
    <property type="term" value="P:negative regulation of DNA-templated transcription"/>
    <property type="evidence" value="ECO:0007669"/>
    <property type="project" value="TreeGrafter"/>
</dbReference>
<accession>A0A6J2UDB3</accession>
<keyword evidence="4" id="KW-0963">Cytoplasm</keyword>
<feature type="compositionally biased region" description="Basic residues" evidence="12">
    <location>
        <begin position="639"/>
        <end position="676"/>
    </location>
</feature>
<dbReference type="InterPro" id="IPR039259">
    <property type="entry name" value="Protein_maelstrom"/>
</dbReference>
<keyword evidence="8" id="KW-0238">DNA-binding</keyword>
<feature type="region of interest" description="Disordered" evidence="12">
    <location>
        <begin position="563"/>
        <end position="582"/>
    </location>
</feature>
<evidence type="ECO:0000256" key="10">
    <source>
        <dbReference type="ARBA" id="ARBA00023163"/>
    </source>
</evidence>
<feature type="compositionally biased region" description="Basic residues" evidence="12">
    <location>
        <begin position="720"/>
        <end position="732"/>
    </location>
</feature>
<dbReference type="PANTHER" id="PTHR21358:SF4">
    <property type="entry name" value="PROTEIN MAELSTROM HOMOLOG"/>
    <property type="match status" value="1"/>
</dbReference>
<dbReference type="Pfam" id="PF13017">
    <property type="entry name" value="Maelstrom"/>
    <property type="match status" value="1"/>
</dbReference>
<feature type="region of interest" description="Disordered" evidence="12">
    <location>
        <begin position="868"/>
        <end position="938"/>
    </location>
</feature>
<evidence type="ECO:0000256" key="7">
    <source>
        <dbReference type="ARBA" id="ARBA00023015"/>
    </source>
</evidence>
<keyword evidence="14" id="KW-1185">Reference proteome</keyword>
<evidence type="ECO:0000256" key="3">
    <source>
        <dbReference type="ARBA" id="ARBA00007057"/>
    </source>
</evidence>
<dbReference type="Proteomes" id="UP000504634">
    <property type="component" value="Unplaced"/>
</dbReference>
<feature type="compositionally biased region" description="Basic residues" evidence="12">
    <location>
        <begin position="607"/>
        <end position="630"/>
    </location>
</feature>
<dbReference type="RefSeq" id="XP_030385112.1">
    <property type="nucleotide sequence ID" value="XM_030529252.1"/>
</dbReference>
<keyword evidence="6" id="KW-0221">Differentiation</keyword>
<evidence type="ECO:0000256" key="6">
    <source>
        <dbReference type="ARBA" id="ARBA00022782"/>
    </source>
</evidence>
<dbReference type="AlphaFoldDB" id="A0A6J2UDB3"/>
<dbReference type="GO" id="GO:0005634">
    <property type="term" value="C:nucleus"/>
    <property type="evidence" value="ECO:0007669"/>
    <property type="project" value="UniProtKB-SubCell"/>
</dbReference>
<feature type="domain" description="Maelstrom" evidence="13">
    <location>
        <begin position="119"/>
        <end position="326"/>
    </location>
</feature>
<evidence type="ECO:0000256" key="2">
    <source>
        <dbReference type="ARBA" id="ARBA00004496"/>
    </source>
</evidence>
<dbReference type="InterPro" id="IPR024970">
    <property type="entry name" value="Maelstrom"/>
</dbReference>
<dbReference type="GO" id="GO:0034587">
    <property type="term" value="P:piRNA processing"/>
    <property type="evidence" value="ECO:0007669"/>
    <property type="project" value="TreeGrafter"/>
</dbReference>
<dbReference type="GO" id="GO:0030154">
    <property type="term" value="P:cell differentiation"/>
    <property type="evidence" value="ECO:0007669"/>
    <property type="project" value="UniProtKB-KW"/>
</dbReference>
<dbReference type="GO" id="GO:0007283">
    <property type="term" value="P:spermatogenesis"/>
    <property type="evidence" value="ECO:0007669"/>
    <property type="project" value="TreeGrafter"/>
</dbReference>
<feature type="compositionally biased region" description="Basic residues" evidence="12">
    <location>
        <begin position="740"/>
        <end position="756"/>
    </location>
</feature>
<reference evidence="15" key="1">
    <citation type="submission" date="2025-08" db="UniProtKB">
        <authorList>
            <consortium name="RefSeq"/>
        </authorList>
    </citation>
    <scope>IDENTIFICATION</scope>
    <source>
        <strain evidence="15">11010-0011.00</strain>
        <tissue evidence="15">Whole body</tissue>
    </source>
</reference>
<proteinExistence type="inferred from homology"/>
<keyword evidence="5" id="KW-0678">Repressor</keyword>
<keyword evidence="7" id="KW-0805">Transcription regulation</keyword>
<organism evidence="14 15">
    <name type="scientific">Drosophila lebanonensis</name>
    <name type="common">Fruit fly</name>
    <name type="synonym">Scaptodrosophila lebanonensis</name>
    <dbReference type="NCBI Taxonomy" id="7225"/>
    <lineage>
        <taxon>Eukaryota</taxon>
        <taxon>Metazoa</taxon>
        <taxon>Ecdysozoa</taxon>
        <taxon>Arthropoda</taxon>
        <taxon>Hexapoda</taxon>
        <taxon>Insecta</taxon>
        <taxon>Pterygota</taxon>
        <taxon>Neoptera</taxon>
        <taxon>Endopterygota</taxon>
        <taxon>Diptera</taxon>
        <taxon>Brachycera</taxon>
        <taxon>Muscomorpha</taxon>
        <taxon>Ephydroidea</taxon>
        <taxon>Drosophilidae</taxon>
        <taxon>Scaptodrosophila</taxon>
    </lineage>
</organism>
<comment type="subcellular location">
    <subcellularLocation>
        <location evidence="2">Cytoplasm</location>
    </subcellularLocation>
    <subcellularLocation>
        <location evidence="1">Nucleus</location>
    </subcellularLocation>
</comment>
<dbReference type="GeneID" id="115632203"/>
<keyword evidence="11" id="KW-0539">Nucleus</keyword>
<feature type="compositionally biased region" description="Basic and acidic residues" evidence="12">
    <location>
        <begin position="339"/>
        <end position="360"/>
    </location>
</feature>
<dbReference type="GO" id="GO:0007140">
    <property type="term" value="P:male meiotic nuclear division"/>
    <property type="evidence" value="ECO:0007669"/>
    <property type="project" value="TreeGrafter"/>
</dbReference>
<dbReference type="GO" id="GO:0043565">
    <property type="term" value="F:sequence-specific DNA binding"/>
    <property type="evidence" value="ECO:0007669"/>
    <property type="project" value="TreeGrafter"/>
</dbReference>
<dbReference type="OrthoDB" id="7883777at2759"/>
<evidence type="ECO:0000313" key="14">
    <source>
        <dbReference type="Proteomes" id="UP000504634"/>
    </source>
</evidence>
<feature type="compositionally biased region" description="Basic and acidic residues" evidence="12">
    <location>
        <begin position="919"/>
        <end position="933"/>
    </location>
</feature>
<keyword evidence="10" id="KW-0804">Transcription</keyword>
<evidence type="ECO:0000256" key="4">
    <source>
        <dbReference type="ARBA" id="ARBA00022490"/>
    </source>
</evidence>
<feature type="compositionally biased region" description="Low complexity" evidence="12">
    <location>
        <begin position="677"/>
        <end position="686"/>
    </location>
</feature>